<dbReference type="AlphaFoldDB" id="A0A372ZU69"/>
<evidence type="ECO:0000313" key="1">
    <source>
        <dbReference type="EMBL" id="RGD59433.1"/>
    </source>
</evidence>
<protein>
    <submittedName>
        <fullName evidence="1">Uncharacterized protein</fullName>
    </submittedName>
</protein>
<comment type="caution">
    <text evidence="1">The sequence shown here is derived from an EMBL/GenBank/DDBJ whole genome shotgun (WGS) entry which is preliminary data.</text>
</comment>
<gene>
    <name evidence="1" type="ORF">DR950_17995</name>
</gene>
<sequence length="295" mass="31972">MTDFRYHNTALVEPADLGRYAALVEAAAPYVTELSAFPLPARVVVRAVTPDQYIDAQAEHNAHLTRLALAGLPAASDAAKRAPALVEEARRAARTAARRFYPLCRAAVIIHESADPELTIIPEVYDRHLHPTGRQLITVFAHQLTALALYAHYPELAWAQRRCNALDSTLPTHQRRRPAALVPGYGQYVERLVAKALGGPAVTGPLPDEPQPSDLYTQLLADPDSPANARQVDQGEQVAVALLDAGGHPLLHLALGREALYPTVADLKDPAKWLTRHQAAVTQTTETNSGTAGDR</sequence>
<evidence type="ECO:0000313" key="2">
    <source>
        <dbReference type="Proteomes" id="UP000263377"/>
    </source>
</evidence>
<dbReference type="EMBL" id="QVIG01000001">
    <property type="protein sequence ID" value="RGD59433.1"/>
    <property type="molecule type" value="Genomic_DNA"/>
</dbReference>
<keyword evidence="2" id="KW-1185">Reference proteome</keyword>
<dbReference type="RefSeq" id="WP_117487631.1">
    <property type="nucleotide sequence ID" value="NZ_QVIG01000001.1"/>
</dbReference>
<dbReference type="Proteomes" id="UP000263377">
    <property type="component" value="Unassembled WGS sequence"/>
</dbReference>
<proteinExistence type="predicted"/>
<name>A0A372ZU69_9ACTN</name>
<reference evidence="1 2" key="1">
    <citation type="submission" date="2018-08" db="EMBL/GenBank/DDBJ databases">
        <title>Diversity &amp; Physiological Properties of Lignin-Decomposing Actinobacteria from Soil.</title>
        <authorList>
            <person name="Roh S.G."/>
            <person name="Kim S.B."/>
        </authorList>
    </citation>
    <scope>NUCLEOTIDE SEQUENCE [LARGE SCALE GENOMIC DNA]</scope>
    <source>
        <strain evidence="1 2">MMS17-GH009</strain>
    </source>
</reference>
<accession>A0A372ZU69</accession>
<organism evidence="1 2">
    <name type="scientific">Kitasatospora xanthocidica</name>
    <dbReference type="NCBI Taxonomy" id="83382"/>
    <lineage>
        <taxon>Bacteria</taxon>
        <taxon>Bacillati</taxon>
        <taxon>Actinomycetota</taxon>
        <taxon>Actinomycetes</taxon>
        <taxon>Kitasatosporales</taxon>
        <taxon>Streptomycetaceae</taxon>
        <taxon>Kitasatospora</taxon>
    </lineage>
</organism>